<gene>
    <name evidence="2" type="ORF">TRAPUB_1064</name>
</gene>
<dbReference type="STRING" id="154538.A0A1M2VKE1"/>
<dbReference type="PANTHER" id="PTHR23354">
    <property type="entry name" value="NUCLEOLAR PROTEIN 7/ESTROGEN RECEPTOR COACTIVATOR-RELATED"/>
    <property type="match status" value="1"/>
</dbReference>
<dbReference type="PANTHER" id="PTHR23354:SF62">
    <property type="entry name" value="MUSTARD, ISOFORM V"/>
    <property type="match status" value="1"/>
</dbReference>
<dbReference type="Proteomes" id="UP000184267">
    <property type="component" value="Unassembled WGS sequence"/>
</dbReference>
<proteinExistence type="predicted"/>
<dbReference type="OrthoDB" id="26679at2759"/>
<accession>A0A1M2VKE1</accession>
<comment type="caution">
    <text evidence="2">The sequence shown here is derived from an EMBL/GenBank/DDBJ whole genome shotgun (WGS) entry which is preliminary data.</text>
</comment>
<dbReference type="EMBL" id="MNAD01001089">
    <property type="protein sequence ID" value="OJT08038.1"/>
    <property type="molecule type" value="Genomic_DNA"/>
</dbReference>
<evidence type="ECO:0000313" key="3">
    <source>
        <dbReference type="Proteomes" id="UP000184267"/>
    </source>
</evidence>
<name>A0A1M2VKE1_TRAPU</name>
<keyword evidence="3" id="KW-1185">Reference proteome</keyword>
<feature type="region of interest" description="Disordered" evidence="1">
    <location>
        <begin position="154"/>
        <end position="177"/>
    </location>
</feature>
<organism evidence="2 3">
    <name type="scientific">Trametes pubescens</name>
    <name type="common">White-rot fungus</name>
    <dbReference type="NCBI Taxonomy" id="154538"/>
    <lineage>
        <taxon>Eukaryota</taxon>
        <taxon>Fungi</taxon>
        <taxon>Dikarya</taxon>
        <taxon>Basidiomycota</taxon>
        <taxon>Agaricomycotina</taxon>
        <taxon>Agaricomycetes</taxon>
        <taxon>Polyporales</taxon>
        <taxon>Polyporaceae</taxon>
        <taxon>Trametes</taxon>
    </lineage>
</organism>
<evidence type="ECO:0008006" key="4">
    <source>
        <dbReference type="Google" id="ProtNLM"/>
    </source>
</evidence>
<sequence length="177" mass="19465">MRTESTDSDFGAFVSVSAAEDPLHTGEEAADAVFSPPEKCFTGDRKWNQGFKFDKMEVERKRARLNDRRDMTVPVLTVKIADMDFRGSALMIIRDANNAVFGAWVGEGIHPSKGAYYGSYESDGHYGLRLDETLSDGSSARCLTFDNEPLCSPGKRQGETVTSSALRSRPGELLNPC</sequence>
<dbReference type="AlphaFoldDB" id="A0A1M2VKE1"/>
<protein>
    <recommendedName>
        <fullName evidence="4">TLDc domain-containing protein</fullName>
    </recommendedName>
</protein>
<evidence type="ECO:0000256" key="1">
    <source>
        <dbReference type="SAM" id="MobiDB-lite"/>
    </source>
</evidence>
<evidence type="ECO:0000313" key="2">
    <source>
        <dbReference type="EMBL" id="OJT08038.1"/>
    </source>
</evidence>
<reference evidence="2 3" key="1">
    <citation type="submission" date="2016-10" db="EMBL/GenBank/DDBJ databases">
        <title>Genome sequence of the basidiomycete white-rot fungus Trametes pubescens.</title>
        <authorList>
            <person name="Makela M.R."/>
            <person name="Granchi Z."/>
            <person name="Peng M."/>
            <person name="De Vries R.P."/>
            <person name="Grigoriev I."/>
            <person name="Riley R."/>
            <person name="Hilden K."/>
        </authorList>
    </citation>
    <scope>NUCLEOTIDE SEQUENCE [LARGE SCALE GENOMIC DNA]</scope>
    <source>
        <strain evidence="2 3">FBCC735</strain>
    </source>
</reference>